<dbReference type="Proteomes" id="UP000092462">
    <property type="component" value="Unassembled WGS sequence"/>
</dbReference>
<evidence type="ECO:0000256" key="1">
    <source>
        <dbReference type="SAM" id="MobiDB-lite"/>
    </source>
</evidence>
<dbReference type="VEuPathDB" id="VectorBase:PPAPM1_012207"/>
<feature type="compositionally biased region" description="Polar residues" evidence="1">
    <location>
        <begin position="1590"/>
        <end position="1604"/>
    </location>
</feature>
<reference evidence="3" key="1">
    <citation type="submission" date="2022-08" db="UniProtKB">
        <authorList>
            <consortium name="EnsemblMetazoa"/>
        </authorList>
    </citation>
    <scope>IDENTIFICATION</scope>
    <source>
        <strain evidence="3">Israel</strain>
    </source>
</reference>
<dbReference type="EMBL" id="AJVK01014662">
    <property type="status" value="NOT_ANNOTATED_CDS"/>
    <property type="molecule type" value="Genomic_DNA"/>
</dbReference>
<proteinExistence type="predicted"/>
<organism evidence="3 4">
    <name type="scientific">Phlebotomus papatasi</name>
    <name type="common">Sandfly</name>
    <dbReference type="NCBI Taxonomy" id="29031"/>
    <lineage>
        <taxon>Eukaryota</taxon>
        <taxon>Metazoa</taxon>
        <taxon>Ecdysozoa</taxon>
        <taxon>Arthropoda</taxon>
        <taxon>Hexapoda</taxon>
        <taxon>Insecta</taxon>
        <taxon>Pterygota</taxon>
        <taxon>Neoptera</taxon>
        <taxon>Endopterygota</taxon>
        <taxon>Diptera</taxon>
        <taxon>Nematocera</taxon>
        <taxon>Psychodoidea</taxon>
        <taxon>Psychodidae</taxon>
        <taxon>Phlebotomus</taxon>
        <taxon>Phlebotomus</taxon>
    </lineage>
</organism>
<dbReference type="EnsemblMetazoa" id="PPAI006110-RA">
    <property type="protein sequence ID" value="PPAI006110-PA"/>
    <property type="gene ID" value="PPAI006110"/>
</dbReference>
<dbReference type="EMBL" id="AJVK01014664">
    <property type="status" value="NOT_ANNOTATED_CDS"/>
    <property type="molecule type" value="Genomic_DNA"/>
</dbReference>
<accession>A0A1B0DDY7</accession>
<evidence type="ECO:0000259" key="2">
    <source>
        <dbReference type="Pfam" id="PF16059"/>
    </source>
</evidence>
<dbReference type="Pfam" id="PF16059">
    <property type="entry name" value="MGA_dom"/>
    <property type="match status" value="1"/>
</dbReference>
<feature type="region of interest" description="Disordered" evidence="1">
    <location>
        <begin position="1787"/>
        <end position="1828"/>
    </location>
</feature>
<dbReference type="EMBL" id="AJVK01014663">
    <property type="status" value="NOT_ANNOTATED_CDS"/>
    <property type="molecule type" value="Genomic_DNA"/>
</dbReference>
<feature type="region of interest" description="Disordered" evidence="1">
    <location>
        <begin position="1590"/>
        <end position="1612"/>
    </location>
</feature>
<dbReference type="VEuPathDB" id="VectorBase:PPAI006110"/>
<dbReference type="InterPro" id="IPR032060">
    <property type="entry name" value="MGA_dom"/>
</dbReference>
<feature type="compositionally biased region" description="Basic and acidic residues" evidence="1">
    <location>
        <begin position="733"/>
        <end position="742"/>
    </location>
</feature>
<evidence type="ECO:0000313" key="4">
    <source>
        <dbReference type="Proteomes" id="UP000092462"/>
    </source>
</evidence>
<keyword evidence="4" id="KW-1185">Reference proteome</keyword>
<feature type="domain" description="MGA conserved" evidence="2">
    <location>
        <begin position="786"/>
        <end position="826"/>
    </location>
</feature>
<feature type="region of interest" description="Disordered" evidence="1">
    <location>
        <begin position="363"/>
        <end position="393"/>
    </location>
</feature>
<sequence length="2337" mass="263589">MGLTKWMEKRCASLSKRFGISENVIVARCEREYRKRIKKHRNYLLEWKSFFVNCRVVVKVTPYKKFKQKDRALHRHFNWATILWHKFNGLELQVNDYLAKKRQKAMARKQMKRKRKKPVEKSPQKELPMVILDGDSDVELIEERPVINLESDEEEKSEPAEPSFPKIVSVASAGTVVDTISNVVTDPVPEDVPKPTNDELERARAIFSSLAKENEGETANDDIHSALYSLDDSFGESDGNKSNSHGNRTFLDSLAGKLGVETDNTAKQARNERSFDDCYQELEKTFLKVNQVASKFENTVVKDEDTSSSTEFYGFNENDTQTPGLLPTPVVRQAGSNSAFVSEKCDKLMEKLGPINVDKIAKNKPKKRQVTDEGRINRHSQPPNLECPELPSDMKPRTLAEKKQLLRLKPVGYQVMDQENSVYQLLKKRIKDLPSESLFEQANRIMRQPVPMRRNVWKTATWLNTRQDHYIYRYVKYQGKEIKLFGCVGNFRKKHVSNFNFKLPPRYFVPARKMPCCRILGYPKHIKFNNILREFRERELAIEEIPMKVAEFPETSSSQPVSPIKRKWNLIESRKVPTGPLCTKIKNVEKNENLSPLETYILPRIFLQVSPKINQQFPLKVKRYLNEMCPYEQLTDKWISFALSTLKNAPKLQEPIEFEIPYENDRRKILVSRDHGAGKKRERTTEVFNDEEPLTFNQNLPEDKVTGECAGILEEMINSVAIGMSEDDFSKFDPDLDYSQRESRKRGMSSGKDDCPSFKKPRSSNSLLMELKRLNATIINTENITSQKQCNQEHCKMGCLCDSISSLSYPIGHCEKVKCMFECVCNKGLVINNSAVNPFSKEVFRMRDKAISRLAQAEKDFTSTVVLTNNNTFLLSNSSEEKSKRNRTVPRKFGDYVRTEVQEDVNEWRENDSSVKFNLGKKGHQSLMSSRAVHPQIEGMRHVSVTLVPIGKIVDYMETWCMVHELYRCFCNGEAVTGKPFVLEKISDNCIALSEELVAKPGNYRTSSHKTKIFLEPDAPRPRELSFVAASSPEKTIAEPVQPKSGSSYWKPPNDPEEEMINEFLKNVKNARRRIYKRGELDRHMLKGTSARCIAFDKSTQHALNRLNAPRVKKFISTMERTPKILTLLRRRYVESVCKSKKELLDQLKCQKPQILQERTPERKKEEAARSSETRTIEEYSVFDEPEQIDQPHSTPAWKENENMRNTEQPGFPVIASVTSLGAATSMVSEASSSGNSTPRLSVHEDDVRKTLLDKLNLMVSRMMTTISKNEEKAYLDAPQVNKITTFRWVNLLKEYRAFRLHLWEVHYPKQNYVIITRENRPPTMPEGYTEIIELRKSKKAPNTYFACMITISYNVNSITNLAALLFGHTDYWQVMGFMKKGIENSQESMKFLSVSKETHPGVADKITKLYDILLAKVKATTNVSPPPVKSNVKLMTKEEVKKASLLKFPLPSELGQRWFMLLIANDFSDISHPKWGQMLSYDRISYAISMSAINGRTVQVKSNNSMSLNPSVYVAPGQSDKIFIGPYEFDEECNIILYQRLDGNILLREDYEKLTKVQRKNSTMGCWIQLKPGQRGGAPEVNREIVISNPQTPELKDTTSQPSTEEKQDEDCVVVEADPKEIREAEDAHEAETAVNAILPGGLKLPTEEPKKPMPNPVEKEVQSATVEEPQTVQAKELPSLPMDIVRIQKLAEESLRKSIESKINSRKRKSSLEPVIDDLSKFKIKDLTIFPLSENEESSDWDGSNSSAIPASITILSMDTENSLEKAPDMSFPVISKVESLGEAEKTAQVKQPQQSLLKSNQSLSQSPNSTQNDDSEDQKTSNKAQTPFEQIFAEYLETKTDYPLPVIPQVVPYVPQKIYKRRKTICCTDSGMDRTIPTPSPKLTFEQSNPKKVVEMPQENSIKDKDSIKIVSISCGPTSTVETVVVRSEIARVVEKNTPEPIRRTKSTSTTTIGTVQSSLTNLQENLMVSLKSMPNCVTVGQTVLQKVCGTTSTTTATKNVVVTTSTASTSTTTKTPMQIVNSVTLGQTVLQKMHTKTSAATVAVNTSAKNVTGSSTLTTSITAKPIPIVVNNGMGNQMMKVRINGPTSSNTVILPKNAIMTTPKTSPIAVPRIVATASAEPVPGTSKTTPLVATTTSSVKPPLLITHPDGNKTVTFTRTTADGKDIKYVLPVTKVSSSAIKIVPASQKTPLAIATVPQITKKATIGSKTITLVQGTSIPSTSTAIVSTVENPVPSGSMKSDVIELSDEEDSNGQKIVQIKPHSTTTNPIISAQILKDIMKTNEIAGWVVSNIPQLGYIQARKTDNMMYYYIELPTRKHPFKVGCNCLDRYLDR</sequence>
<feature type="region of interest" description="Disordered" evidence="1">
    <location>
        <begin position="733"/>
        <end position="762"/>
    </location>
</feature>
<evidence type="ECO:0000313" key="3">
    <source>
        <dbReference type="EnsemblMetazoa" id="PPAI006110-PA"/>
    </source>
</evidence>
<name>A0A1B0DDY7_PHLPP</name>
<feature type="compositionally biased region" description="Low complexity" evidence="1">
    <location>
        <begin position="1793"/>
        <end position="1815"/>
    </location>
</feature>
<protein>
    <recommendedName>
        <fullName evidence="2">MGA conserved domain-containing protein</fullName>
    </recommendedName>
</protein>